<dbReference type="Pfam" id="PF01903">
    <property type="entry name" value="CbiX"/>
    <property type="match status" value="1"/>
</dbReference>
<dbReference type="PANTHER" id="PTHR33542:SF3">
    <property type="entry name" value="SIROHYDROCHLORIN FERROCHELATASE, CHLOROPLASTIC"/>
    <property type="match status" value="1"/>
</dbReference>
<reference evidence="3 4" key="1">
    <citation type="submission" date="2023-08" db="EMBL/GenBank/DDBJ databases">
        <title>Rhodoferax potami sp. nov. and Rhodoferax mekongensis sp. nov., isolated from the Mekong River in Thailand.</title>
        <authorList>
            <person name="Kitikhun S."/>
            <person name="Charoenyingcharoen P."/>
            <person name="Siriarchawattana P."/>
            <person name="Likhitrattanapisal S."/>
            <person name="Nilsakha T."/>
            <person name="Chanpet A."/>
            <person name="Rattanawaree P."/>
            <person name="Ingsriswang S."/>
        </authorList>
    </citation>
    <scope>NUCLEOTIDE SEQUENCE [LARGE SCALE GENOMIC DNA]</scope>
    <source>
        <strain evidence="3 4">TBRC 17307</strain>
    </source>
</reference>
<dbReference type="RefSeq" id="WP_313866496.1">
    <property type="nucleotide sequence ID" value="NZ_CP132507.1"/>
</dbReference>
<dbReference type="EMBL" id="CP132507">
    <property type="protein sequence ID" value="WNO03606.1"/>
    <property type="molecule type" value="Genomic_DNA"/>
</dbReference>
<dbReference type="InterPro" id="IPR002762">
    <property type="entry name" value="CbiX-like"/>
</dbReference>
<dbReference type="CDD" id="cd03416">
    <property type="entry name" value="CbiX_SirB_N"/>
    <property type="match status" value="1"/>
</dbReference>
<evidence type="ECO:0000256" key="2">
    <source>
        <dbReference type="ARBA" id="ARBA00023239"/>
    </source>
</evidence>
<sequence>MTSSSPRNAIVLFAHGSRDPLWHKPMEAVAERIRAQSPEVEVTCAYLELSQPDLPDTAAKLVANGVNHITIVPMFLGVGRHAREDLPELVVQLKAQHPSVTFHLQAAVGEDARLLDMLAKIALSPA</sequence>
<evidence type="ECO:0000313" key="3">
    <source>
        <dbReference type="EMBL" id="WNO03606.1"/>
    </source>
</evidence>
<evidence type="ECO:0000313" key="4">
    <source>
        <dbReference type="Proteomes" id="UP001302257"/>
    </source>
</evidence>
<organism evidence="3 4">
    <name type="scientific">Rhodoferax mekongensis</name>
    <dbReference type="NCBI Taxonomy" id="3068341"/>
    <lineage>
        <taxon>Bacteria</taxon>
        <taxon>Pseudomonadati</taxon>
        <taxon>Pseudomonadota</taxon>
        <taxon>Betaproteobacteria</taxon>
        <taxon>Burkholderiales</taxon>
        <taxon>Comamonadaceae</taxon>
        <taxon>Rhodoferax</taxon>
    </lineage>
</organism>
<gene>
    <name evidence="3" type="ORF">RAN89_11835</name>
</gene>
<dbReference type="InterPro" id="IPR050963">
    <property type="entry name" value="Sirohydro_Cobaltochel/CbiX"/>
</dbReference>
<dbReference type="PANTHER" id="PTHR33542">
    <property type="entry name" value="SIROHYDROCHLORIN FERROCHELATASE, CHLOROPLASTIC"/>
    <property type="match status" value="1"/>
</dbReference>
<keyword evidence="4" id="KW-1185">Reference proteome</keyword>
<evidence type="ECO:0000256" key="1">
    <source>
        <dbReference type="ARBA" id="ARBA00022723"/>
    </source>
</evidence>
<dbReference type="SUPFAM" id="SSF53800">
    <property type="entry name" value="Chelatase"/>
    <property type="match status" value="1"/>
</dbReference>
<protein>
    <submittedName>
        <fullName evidence="3">CbiX/SirB N-terminal domain-containing protein</fullName>
    </submittedName>
</protein>
<proteinExistence type="predicted"/>
<dbReference type="Proteomes" id="UP001302257">
    <property type="component" value="Chromosome"/>
</dbReference>
<accession>A0ABZ0AVC3</accession>
<dbReference type="Gene3D" id="3.40.50.1400">
    <property type="match status" value="1"/>
</dbReference>
<keyword evidence="1" id="KW-0479">Metal-binding</keyword>
<keyword evidence="2" id="KW-0456">Lyase</keyword>
<name>A0ABZ0AVC3_9BURK</name>